<protein>
    <submittedName>
        <fullName evidence="2">Uncharacterized protein</fullName>
    </submittedName>
</protein>
<keyword evidence="3" id="KW-1185">Reference proteome</keyword>
<accession>A0AAN9AIC6</accession>
<feature type="region of interest" description="Disordered" evidence="1">
    <location>
        <begin position="54"/>
        <end position="76"/>
    </location>
</feature>
<name>A0AAN9AIC6_9CAEN</name>
<sequence length="76" mass="8480">MSRARYCTSSRKLFRRKHQCWQRRAAQQILALDIAPTLKPQVLQTQVPFSLQTPAPQASVSTEVQSATHGMGLSNA</sequence>
<evidence type="ECO:0000313" key="2">
    <source>
        <dbReference type="EMBL" id="KAK7087359.1"/>
    </source>
</evidence>
<comment type="caution">
    <text evidence="2">The sequence shown here is derived from an EMBL/GenBank/DDBJ whole genome shotgun (WGS) entry which is preliminary data.</text>
</comment>
<gene>
    <name evidence="2" type="ORF">V1264_021423</name>
</gene>
<organism evidence="2 3">
    <name type="scientific">Littorina saxatilis</name>
    <dbReference type="NCBI Taxonomy" id="31220"/>
    <lineage>
        <taxon>Eukaryota</taxon>
        <taxon>Metazoa</taxon>
        <taxon>Spiralia</taxon>
        <taxon>Lophotrochozoa</taxon>
        <taxon>Mollusca</taxon>
        <taxon>Gastropoda</taxon>
        <taxon>Caenogastropoda</taxon>
        <taxon>Littorinimorpha</taxon>
        <taxon>Littorinoidea</taxon>
        <taxon>Littorinidae</taxon>
        <taxon>Littorina</taxon>
    </lineage>
</organism>
<dbReference type="EMBL" id="JBAMIC010004070">
    <property type="protein sequence ID" value="KAK7087359.1"/>
    <property type="molecule type" value="Genomic_DNA"/>
</dbReference>
<dbReference type="Proteomes" id="UP001374579">
    <property type="component" value="Unassembled WGS sequence"/>
</dbReference>
<evidence type="ECO:0000313" key="3">
    <source>
        <dbReference type="Proteomes" id="UP001374579"/>
    </source>
</evidence>
<dbReference type="AlphaFoldDB" id="A0AAN9AIC6"/>
<evidence type="ECO:0000256" key="1">
    <source>
        <dbReference type="SAM" id="MobiDB-lite"/>
    </source>
</evidence>
<proteinExistence type="predicted"/>
<reference evidence="2 3" key="1">
    <citation type="submission" date="2024-02" db="EMBL/GenBank/DDBJ databases">
        <title>Chromosome-scale genome assembly of the rough periwinkle Littorina saxatilis.</title>
        <authorList>
            <person name="De Jode A."/>
            <person name="Faria R."/>
            <person name="Formenti G."/>
            <person name="Sims Y."/>
            <person name="Smith T.P."/>
            <person name="Tracey A."/>
            <person name="Wood J.M.D."/>
            <person name="Zagrodzka Z.B."/>
            <person name="Johannesson K."/>
            <person name="Butlin R.K."/>
            <person name="Leder E.H."/>
        </authorList>
    </citation>
    <scope>NUCLEOTIDE SEQUENCE [LARGE SCALE GENOMIC DNA]</scope>
    <source>
        <strain evidence="2">Snail1</strain>
        <tissue evidence="2">Muscle</tissue>
    </source>
</reference>